<evidence type="ECO:0000313" key="14">
    <source>
        <dbReference type="EMBL" id="MFD1885521.1"/>
    </source>
</evidence>
<feature type="transmembrane region" description="Helical" evidence="11">
    <location>
        <begin position="99"/>
        <end position="125"/>
    </location>
</feature>
<evidence type="ECO:0000256" key="3">
    <source>
        <dbReference type="ARBA" id="ARBA00022475"/>
    </source>
</evidence>
<dbReference type="InterPro" id="IPR044751">
    <property type="entry name" value="Ion_transp-like_CBS"/>
</dbReference>
<dbReference type="PANTHER" id="PTHR43099:SF2">
    <property type="entry name" value="UPF0053 PROTEIN YRKA"/>
    <property type="match status" value="1"/>
</dbReference>
<dbReference type="PANTHER" id="PTHR43099">
    <property type="entry name" value="UPF0053 PROTEIN YRKA"/>
    <property type="match status" value="1"/>
</dbReference>
<keyword evidence="15" id="KW-1185">Reference proteome</keyword>
<dbReference type="PROSITE" id="PS51371">
    <property type="entry name" value="CBS"/>
    <property type="match status" value="2"/>
</dbReference>
<accession>A0ABW4RGU8</accession>
<evidence type="ECO:0000256" key="8">
    <source>
        <dbReference type="ARBA" id="ARBA00023136"/>
    </source>
</evidence>
<keyword evidence="5" id="KW-0677">Repeat</keyword>
<sequence>MDLITIINLLVLVVLLALTAFFVASEFAVVKVRASRLDQLIQEGNKKAVIAKRVAHDLDYYLSACQLGITVTALGLGAIGKPAVELLLYPVFDFFNVSAAAASVASYAIAFFLVTFLHVVVGEMAPKTLAIQFSERMTLLLAPPLFWFGRLMYPLIWALNGTSRVLLRAFGVKPAGHEQVYSEDELKIIMTQSYEGGEINETKLSYMENVFSFDERVARDIMIPRTQMVVLDRDMNYDEIIGILDDSYYTRYPVTTGDDKDQIVGMVNAKKMLPHLINQTTRNLHDFIRPLPYIAESLSIQEAMLQMQQKRVHMALVVDEYGGTAGLLTMEDVLEELVGEIRDEFDADEVNDIRQVGEGQYLVNGRVLLDDLERRFGITFDDRHDTDTIGGWIVHHKGTEISEGDTLEQPEHLWTITEKEDLQIKWVTLTYSQVSESV</sequence>
<evidence type="ECO:0000259" key="13">
    <source>
        <dbReference type="PROSITE" id="PS51846"/>
    </source>
</evidence>
<dbReference type="SUPFAM" id="SSF56176">
    <property type="entry name" value="FAD-binding/transporter-associated domain-like"/>
    <property type="match status" value="1"/>
</dbReference>
<evidence type="ECO:0000259" key="12">
    <source>
        <dbReference type="PROSITE" id="PS51371"/>
    </source>
</evidence>
<comment type="similarity">
    <text evidence="2">Belongs to the UPF0053 family.</text>
</comment>
<evidence type="ECO:0000256" key="9">
    <source>
        <dbReference type="PROSITE-ProRule" id="PRU00703"/>
    </source>
</evidence>
<comment type="caution">
    <text evidence="14">The sequence shown here is derived from an EMBL/GenBank/DDBJ whole genome shotgun (WGS) entry which is preliminary data.</text>
</comment>
<organism evidence="14 15">
    <name type="scientific">Paenibacillus wenxiniae</name>
    <dbReference type="NCBI Taxonomy" id="1636843"/>
    <lineage>
        <taxon>Bacteria</taxon>
        <taxon>Bacillati</taxon>
        <taxon>Bacillota</taxon>
        <taxon>Bacilli</taxon>
        <taxon>Bacillales</taxon>
        <taxon>Paenibacillaceae</taxon>
        <taxon>Paenibacillus</taxon>
    </lineage>
</organism>
<dbReference type="Gene3D" id="3.10.580.10">
    <property type="entry name" value="CBS-domain"/>
    <property type="match status" value="1"/>
</dbReference>
<keyword evidence="8 10" id="KW-0472">Membrane</keyword>
<dbReference type="Pfam" id="PF03471">
    <property type="entry name" value="CorC_HlyC"/>
    <property type="match status" value="1"/>
</dbReference>
<evidence type="ECO:0000256" key="10">
    <source>
        <dbReference type="PROSITE-ProRule" id="PRU01193"/>
    </source>
</evidence>
<protein>
    <submittedName>
        <fullName evidence="14">Hemolysin family protein</fullName>
    </submittedName>
</protein>
<name>A0ABW4RGU8_9BACL</name>
<evidence type="ECO:0000256" key="2">
    <source>
        <dbReference type="ARBA" id="ARBA00006337"/>
    </source>
</evidence>
<proteinExistence type="inferred from homology"/>
<dbReference type="SMART" id="SM00116">
    <property type="entry name" value="CBS"/>
    <property type="match status" value="2"/>
</dbReference>
<evidence type="ECO:0000256" key="1">
    <source>
        <dbReference type="ARBA" id="ARBA00004651"/>
    </source>
</evidence>
<feature type="transmembrane region" description="Helical" evidence="11">
    <location>
        <begin position="137"/>
        <end position="159"/>
    </location>
</feature>
<dbReference type="InterPro" id="IPR016169">
    <property type="entry name" value="FAD-bd_PCMH_sub2"/>
</dbReference>
<dbReference type="InterPro" id="IPR051676">
    <property type="entry name" value="UPF0053_domain"/>
</dbReference>
<evidence type="ECO:0000256" key="11">
    <source>
        <dbReference type="SAM" id="Phobius"/>
    </source>
</evidence>
<dbReference type="PROSITE" id="PS51846">
    <property type="entry name" value="CNNM"/>
    <property type="match status" value="1"/>
</dbReference>
<evidence type="ECO:0000256" key="6">
    <source>
        <dbReference type="ARBA" id="ARBA00022989"/>
    </source>
</evidence>
<keyword evidence="4 10" id="KW-0812">Transmembrane</keyword>
<gene>
    <name evidence="14" type="ORF">ACFSC9_08265</name>
</gene>
<dbReference type="InterPro" id="IPR000644">
    <property type="entry name" value="CBS_dom"/>
</dbReference>
<dbReference type="Pfam" id="PF00571">
    <property type="entry name" value="CBS"/>
    <property type="match status" value="2"/>
</dbReference>
<dbReference type="InterPro" id="IPR005170">
    <property type="entry name" value="Transptr-assoc_dom"/>
</dbReference>
<feature type="domain" description="CBS" evidence="12">
    <location>
        <begin position="222"/>
        <end position="282"/>
    </location>
</feature>
<dbReference type="SUPFAM" id="SSF54631">
    <property type="entry name" value="CBS-domain pair"/>
    <property type="match status" value="1"/>
</dbReference>
<evidence type="ECO:0000256" key="4">
    <source>
        <dbReference type="ARBA" id="ARBA00022692"/>
    </source>
</evidence>
<comment type="subcellular location">
    <subcellularLocation>
        <location evidence="1">Cell membrane</location>
        <topology evidence="1">Multi-pass membrane protein</topology>
    </subcellularLocation>
</comment>
<evidence type="ECO:0000313" key="15">
    <source>
        <dbReference type="Proteomes" id="UP001597233"/>
    </source>
</evidence>
<dbReference type="Pfam" id="PF01595">
    <property type="entry name" value="CNNM"/>
    <property type="match status" value="1"/>
</dbReference>
<feature type="transmembrane region" description="Helical" evidence="11">
    <location>
        <begin position="60"/>
        <end position="79"/>
    </location>
</feature>
<feature type="domain" description="CBS" evidence="12">
    <location>
        <begin position="287"/>
        <end position="344"/>
    </location>
</feature>
<keyword evidence="6 10" id="KW-1133">Transmembrane helix</keyword>
<dbReference type="RefSeq" id="WP_347325789.1">
    <property type="nucleotide sequence ID" value="NZ_JBCGUH010000007.1"/>
</dbReference>
<feature type="transmembrane region" description="Helical" evidence="11">
    <location>
        <begin position="6"/>
        <end position="30"/>
    </location>
</feature>
<dbReference type="InterPro" id="IPR002550">
    <property type="entry name" value="CNNM"/>
</dbReference>
<feature type="domain" description="CNNM transmembrane" evidence="13">
    <location>
        <begin position="1"/>
        <end position="203"/>
    </location>
</feature>
<dbReference type="InterPro" id="IPR046342">
    <property type="entry name" value="CBS_dom_sf"/>
</dbReference>
<dbReference type="Gene3D" id="3.30.465.10">
    <property type="match status" value="1"/>
</dbReference>
<reference evidence="15" key="1">
    <citation type="journal article" date="2019" name="Int. J. Syst. Evol. Microbiol.">
        <title>The Global Catalogue of Microorganisms (GCM) 10K type strain sequencing project: providing services to taxonomists for standard genome sequencing and annotation.</title>
        <authorList>
            <consortium name="The Broad Institute Genomics Platform"/>
            <consortium name="The Broad Institute Genome Sequencing Center for Infectious Disease"/>
            <person name="Wu L."/>
            <person name="Ma J."/>
        </authorList>
    </citation>
    <scope>NUCLEOTIDE SEQUENCE [LARGE SCALE GENOMIC DNA]</scope>
    <source>
        <strain evidence="15">CCUG 54950</strain>
    </source>
</reference>
<dbReference type="InterPro" id="IPR036318">
    <property type="entry name" value="FAD-bd_PCMH-like_sf"/>
</dbReference>
<keyword evidence="7 9" id="KW-0129">CBS domain</keyword>
<evidence type="ECO:0000256" key="5">
    <source>
        <dbReference type="ARBA" id="ARBA00022737"/>
    </source>
</evidence>
<keyword evidence="3" id="KW-1003">Cell membrane</keyword>
<evidence type="ECO:0000256" key="7">
    <source>
        <dbReference type="ARBA" id="ARBA00023122"/>
    </source>
</evidence>
<dbReference type="SMART" id="SM01091">
    <property type="entry name" value="CorC_HlyC"/>
    <property type="match status" value="1"/>
</dbReference>
<dbReference type="EMBL" id="JBHUEH010000011">
    <property type="protein sequence ID" value="MFD1885521.1"/>
    <property type="molecule type" value="Genomic_DNA"/>
</dbReference>
<dbReference type="CDD" id="cd04590">
    <property type="entry name" value="CBS_pair_CorC_HlyC_assoc"/>
    <property type="match status" value="1"/>
</dbReference>
<dbReference type="Proteomes" id="UP001597233">
    <property type="component" value="Unassembled WGS sequence"/>
</dbReference>